<dbReference type="Pfam" id="PF02932">
    <property type="entry name" value="Neur_chan_memb"/>
    <property type="match status" value="1"/>
</dbReference>
<dbReference type="Proteomes" id="UP000580250">
    <property type="component" value="Unassembled WGS sequence"/>
</dbReference>
<feature type="domain" description="Neurotransmitter-gated ion-channel transmembrane" evidence="2">
    <location>
        <begin position="32"/>
        <end position="99"/>
    </location>
</feature>
<evidence type="ECO:0000313" key="4">
    <source>
        <dbReference type="Proteomes" id="UP000580250"/>
    </source>
</evidence>
<proteinExistence type="predicted"/>
<dbReference type="AlphaFoldDB" id="A0A6V7XW15"/>
<dbReference type="Gene3D" id="1.20.58.390">
    <property type="entry name" value="Neurotransmitter-gated ion-channel transmembrane domain"/>
    <property type="match status" value="1"/>
</dbReference>
<evidence type="ECO:0000313" key="3">
    <source>
        <dbReference type="EMBL" id="CAD2203562.1"/>
    </source>
</evidence>
<dbReference type="InterPro" id="IPR038050">
    <property type="entry name" value="Neuro_actylchol_rec"/>
</dbReference>
<sequence>MEKPSTPLLTAKSGSKDKGKRILEDRLDSFLISEYGTTELLRSTLRELSDYLHLSQQKMDEEEEEEEAKADWRFMAMSLDRACLFLYAFILCALPLWIFTATPNIFYPSIQRKLLILKLYVHLKKISNLFKEFIFSFHQFIVYDL</sequence>
<comment type="caution">
    <text evidence="3">The sequence shown here is derived from an EMBL/GenBank/DDBJ whole genome shotgun (WGS) entry which is preliminary data.</text>
</comment>
<name>A0A6V7XW15_MELEN</name>
<dbReference type="GO" id="GO:0006811">
    <property type="term" value="P:monoatomic ion transport"/>
    <property type="evidence" value="ECO:0007669"/>
    <property type="project" value="InterPro"/>
</dbReference>
<organism evidence="3 4">
    <name type="scientific">Meloidogyne enterolobii</name>
    <name type="common">Root-knot nematode worm</name>
    <name type="synonym">Meloidogyne mayaguensis</name>
    <dbReference type="NCBI Taxonomy" id="390850"/>
    <lineage>
        <taxon>Eukaryota</taxon>
        <taxon>Metazoa</taxon>
        <taxon>Ecdysozoa</taxon>
        <taxon>Nematoda</taxon>
        <taxon>Chromadorea</taxon>
        <taxon>Rhabditida</taxon>
        <taxon>Tylenchina</taxon>
        <taxon>Tylenchomorpha</taxon>
        <taxon>Tylenchoidea</taxon>
        <taxon>Meloidogynidae</taxon>
        <taxon>Meloidogyninae</taxon>
        <taxon>Meloidogyne</taxon>
    </lineage>
</organism>
<keyword evidence="1" id="KW-0812">Transmembrane</keyword>
<dbReference type="InterPro" id="IPR006029">
    <property type="entry name" value="Neurotrans-gated_channel_TM"/>
</dbReference>
<dbReference type="EMBL" id="CAJEWN010002416">
    <property type="protein sequence ID" value="CAD2203562.1"/>
    <property type="molecule type" value="Genomic_DNA"/>
</dbReference>
<keyword evidence="1" id="KW-1133">Transmembrane helix</keyword>
<accession>A0A6V7XW15</accession>
<evidence type="ECO:0000259" key="2">
    <source>
        <dbReference type="Pfam" id="PF02932"/>
    </source>
</evidence>
<gene>
    <name evidence="3" type="ORF">MENT_LOCUS57256</name>
</gene>
<reference evidence="3 4" key="1">
    <citation type="submission" date="2020-08" db="EMBL/GenBank/DDBJ databases">
        <authorList>
            <person name="Koutsovoulos G."/>
            <person name="Danchin GJ E."/>
        </authorList>
    </citation>
    <scope>NUCLEOTIDE SEQUENCE [LARGE SCALE GENOMIC DNA]</scope>
</reference>
<dbReference type="GO" id="GO:0016020">
    <property type="term" value="C:membrane"/>
    <property type="evidence" value="ECO:0007669"/>
    <property type="project" value="InterPro"/>
</dbReference>
<protein>
    <recommendedName>
        <fullName evidence="2">Neurotransmitter-gated ion-channel transmembrane domain-containing protein</fullName>
    </recommendedName>
</protein>
<feature type="transmembrane region" description="Helical" evidence="1">
    <location>
        <begin position="84"/>
        <end position="107"/>
    </location>
</feature>
<dbReference type="SUPFAM" id="SSF90112">
    <property type="entry name" value="Neurotransmitter-gated ion-channel transmembrane pore"/>
    <property type="match status" value="1"/>
</dbReference>
<keyword evidence="1" id="KW-0472">Membrane</keyword>
<dbReference type="OrthoDB" id="10431355at2759"/>
<dbReference type="InterPro" id="IPR036719">
    <property type="entry name" value="Neuro-gated_channel_TM_sf"/>
</dbReference>
<evidence type="ECO:0000256" key="1">
    <source>
        <dbReference type="SAM" id="Phobius"/>
    </source>
</evidence>